<evidence type="ECO:0000256" key="4">
    <source>
        <dbReference type="ARBA" id="ARBA00023065"/>
    </source>
</evidence>
<evidence type="ECO:0000256" key="6">
    <source>
        <dbReference type="ARBA" id="ARBA00023196"/>
    </source>
</evidence>
<dbReference type="InterPro" id="IPR020781">
    <property type="entry name" value="ATPase_OSCP/d_CS"/>
</dbReference>
<dbReference type="STRING" id="1262585.BJI46_01900"/>
<evidence type="ECO:0000256" key="5">
    <source>
        <dbReference type="ARBA" id="ARBA00023136"/>
    </source>
</evidence>
<dbReference type="SUPFAM" id="SSF47928">
    <property type="entry name" value="N-terminal domain of the delta subunit of the F1F0-ATP synthase"/>
    <property type="match status" value="1"/>
</dbReference>
<keyword evidence="10" id="KW-1185">Reference proteome</keyword>
<evidence type="ECO:0000313" key="9">
    <source>
        <dbReference type="EMBL" id="OEY97202.1"/>
    </source>
</evidence>
<dbReference type="Gene3D" id="1.10.520.20">
    <property type="entry name" value="N-terminal domain of the delta subunit of the F1F0-ATP synthase"/>
    <property type="match status" value="1"/>
</dbReference>
<proteinExistence type="inferred from homology"/>
<comment type="function">
    <text evidence="8">This protein is part of the stalk that links CF(0) to CF(1). It either transmits conformational changes from CF(0) to CF(1) or is implicated in proton conduction.</text>
</comment>
<accession>A0A1E7RD69</accession>
<evidence type="ECO:0000256" key="1">
    <source>
        <dbReference type="ARBA" id="ARBA00004370"/>
    </source>
</evidence>
<keyword evidence="5 8" id="KW-0472">Membrane</keyword>
<dbReference type="PROSITE" id="PS00389">
    <property type="entry name" value="ATPASE_DELTA"/>
    <property type="match status" value="1"/>
</dbReference>
<comment type="function">
    <text evidence="8">F(1)F(0) ATP synthase produces ATP from ADP in the presence of a proton or sodium gradient. F-type ATPases consist of two structural domains, F(1) containing the extramembraneous catalytic core and F(0) containing the membrane proton channel, linked together by a central stalk and a peripheral stalk. During catalysis, ATP synthesis in the catalytic domain of F(1) is coupled via a rotary mechanism of the central stalk subunits to proton translocation.</text>
</comment>
<keyword evidence="8" id="KW-1003">Cell membrane</keyword>
<organism evidence="9 10">
    <name type="scientific">Acinetobacter qingfengensis</name>
    <dbReference type="NCBI Taxonomy" id="1262585"/>
    <lineage>
        <taxon>Bacteria</taxon>
        <taxon>Pseudomonadati</taxon>
        <taxon>Pseudomonadota</taxon>
        <taxon>Gammaproteobacteria</taxon>
        <taxon>Moraxellales</taxon>
        <taxon>Moraxellaceae</taxon>
        <taxon>Acinetobacter</taxon>
    </lineage>
</organism>
<dbReference type="NCBIfam" id="NF004402">
    <property type="entry name" value="PRK05758.2-2"/>
    <property type="match status" value="1"/>
</dbReference>
<evidence type="ECO:0000256" key="8">
    <source>
        <dbReference type="HAMAP-Rule" id="MF_01416"/>
    </source>
</evidence>
<evidence type="ECO:0000256" key="2">
    <source>
        <dbReference type="ARBA" id="ARBA00022448"/>
    </source>
</evidence>
<dbReference type="GO" id="GO:0045259">
    <property type="term" value="C:proton-transporting ATP synthase complex"/>
    <property type="evidence" value="ECO:0007669"/>
    <property type="project" value="UniProtKB-KW"/>
</dbReference>
<dbReference type="GO" id="GO:0005886">
    <property type="term" value="C:plasma membrane"/>
    <property type="evidence" value="ECO:0007669"/>
    <property type="project" value="UniProtKB-SubCell"/>
</dbReference>
<dbReference type="Pfam" id="PF00213">
    <property type="entry name" value="OSCP"/>
    <property type="match status" value="1"/>
</dbReference>
<dbReference type="PANTHER" id="PTHR11910">
    <property type="entry name" value="ATP SYNTHASE DELTA CHAIN"/>
    <property type="match status" value="1"/>
</dbReference>
<dbReference type="RefSeq" id="WP_070069351.1">
    <property type="nucleotide sequence ID" value="NZ_MKKK01000012.1"/>
</dbReference>
<evidence type="ECO:0000256" key="3">
    <source>
        <dbReference type="ARBA" id="ARBA00022781"/>
    </source>
</evidence>
<evidence type="ECO:0000313" key="10">
    <source>
        <dbReference type="Proteomes" id="UP000185895"/>
    </source>
</evidence>
<dbReference type="EMBL" id="MKKK01000012">
    <property type="protein sequence ID" value="OEY97202.1"/>
    <property type="molecule type" value="Genomic_DNA"/>
</dbReference>
<dbReference type="GO" id="GO:0046933">
    <property type="term" value="F:proton-transporting ATP synthase activity, rotational mechanism"/>
    <property type="evidence" value="ECO:0007669"/>
    <property type="project" value="UniProtKB-UniRule"/>
</dbReference>
<keyword evidence="2 8" id="KW-0813">Transport</keyword>
<comment type="caution">
    <text evidence="9">The sequence shown here is derived from an EMBL/GenBank/DDBJ whole genome shotgun (WGS) entry which is preliminary data.</text>
</comment>
<keyword evidence="3 8" id="KW-0375">Hydrogen ion transport</keyword>
<reference evidence="9 10" key="1">
    <citation type="submission" date="2016-09" db="EMBL/GenBank/DDBJ databases">
        <authorList>
            <person name="Capua I."/>
            <person name="De Benedictis P."/>
            <person name="Joannis T."/>
            <person name="Lombin L.H."/>
            <person name="Cattoli G."/>
        </authorList>
    </citation>
    <scope>NUCLEOTIDE SEQUENCE [LARGE SCALE GENOMIC DNA]</scope>
    <source>
        <strain evidence="9 10">ANC 4671</strain>
    </source>
</reference>
<dbReference type="OrthoDB" id="9816221at2"/>
<keyword evidence="6 8" id="KW-0139">CF(1)</keyword>
<dbReference type="Proteomes" id="UP000185895">
    <property type="component" value="Unassembled WGS sequence"/>
</dbReference>
<keyword evidence="4 8" id="KW-0406">Ion transport</keyword>
<gene>
    <name evidence="8" type="primary">atpH</name>
    <name evidence="9" type="ORF">BJI46_01900</name>
</gene>
<dbReference type="InterPro" id="IPR026015">
    <property type="entry name" value="ATP_synth_OSCP/delta_N_sf"/>
</dbReference>
<dbReference type="AlphaFoldDB" id="A0A1E7RD69"/>
<dbReference type="InterPro" id="IPR000711">
    <property type="entry name" value="ATPase_OSCP/dsu"/>
</dbReference>
<dbReference type="PRINTS" id="PR00125">
    <property type="entry name" value="ATPASEDELTA"/>
</dbReference>
<sequence>MAELLTLARPYAKAAFAYASEQGAIDTWSKVLELLSATVQDEAFSAYIHRPELTPNEKVKAFVQVLGADQATVATSNFLTLLADNDRLALLPEISAEYELLKAQSNQTVDVVIESAFPLTADQEQTLANRLKQRFGSEQVNVTVEVKPELIAGVVIRAGDQVIDDSALNKLEKMRTRLLAQ</sequence>
<keyword evidence="7 8" id="KW-0066">ATP synthesis</keyword>
<comment type="similarity">
    <text evidence="8">Belongs to the ATPase delta chain family.</text>
</comment>
<dbReference type="NCBIfam" id="TIGR01145">
    <property type="entry name" value="ATP_synt_delta"/>
    <property type="match status" value="1"/>
</dbReference>
<protein>
    <recommendedName>
        <fullName evidence="8">ATP synthase subunit delta</fullName>
    </recommendedName>
    <alternativeName>
        <fullName evidence="8">ATP synthase F(1) sector subunit delta</fullName>
    </alternativeName>
    <alternativeName>
        <fullName evidence="8">F-type ATPase subunit delta</fullName>
        <shortName evidence="8">F-ATPase subunit delta</shortName>
    </alternativeName>
</protein>
<comment type="subcellular location">
    <subcellularLocation>
        <location evidence="8">Cell membrane</location>
        <topology evidence="8">Peripheral membrane protein</topology>
    </subcellularLocation>
    <subcellularLocation>
        <location evidence="1">Membrane</location>
    </subcellularLocation>
</comment>
<dbReference type="HAMAP" id="MF_01416">
    <property type="entry name" value="ATP_synth_delta_bact"/>
    <property type="match status" value="1"/>
</dbReference>
<evidence type="ECO:0000256" key="7">
    <source>
        <dbReference type="ARBA" id="ARBA00023310"/>
    </source>
</evidence>
<name>A0A1E7RD69_9GAMM</name>